<dbReference type="InterPro" id="IPR002509">
    <property type="entry name" value="NODB_dom"/>
</dbReference>
<dbReference type="PROSITE" id="PS51257">
    <property type="entry name" value="PROKAR_LIPOPROTEIN"/>
    <property type="match status" value="1"/>
</dbReference>
<sequence>MGWARRRRVSGVGFVAVLAAASLLAGCAPAAVDDALWSVGRPPRIGVGVPVEPQPVEPWFDGEDRLGRSPQPRVATGRAIPQFDPEEAPGLVSRLAAMAGADFTAVARWATPPGRTGFGDRLDGFVAGAVREYASSRGAGWTPGVDIAPGGVGPACARTGPPSGAHAFSIGCTVVAASGPMLGERIVVLRREAGVTVSATRAVQYRAPDGALGDGADLYRPETHRQVLGQLARALVLGNLLPPGAAPFRDVTAEGARAILADSTVVAEGVVIAVPWPVRADGSGEYTVTVVLPARTVGPWLTGFGRSILDAVRAAEPFDAGDAPTAADPVDCTLVACVSITYDDGPTGLTDTLLDTLADRRAPATFFLQGGYVGNRPDTVRRTAAEGHELGNHTWGHPDLTKLPDDQVRAEIDRTQAAIAAVTGQAPAMVRPPYGASDERVRSLVPLVWVVWSVDTNDWRDPGVESLTAYAVGAAGRGGIILMHDTHAQTVEAAAGIVDGLRARGFTLATVGSQFGGVLPPPGTLVSHGQ</sequence>
<accession>A0ABY4BWS2</accession>
<keyword evidence="4" id="KW-0732">Signal</keyword>
<evidence type="ECO:0000256" key="1">
    <source>
        <dbReference type="ARBA" id="ARBA00022723"/>
    </source>
</evidence>
<feature type="signal peptide" evidence="4">
    <location>
        <begin position="1"/>
        <end position="30"/>
    </location>
</feature>
<keyword evidence="2" id="KW-0378">Hydrolase</keyword>
<keyword evidence="7" id="KW-1185">Reference proteome</keyword>
<dbReference type="PANTHER" id="PTHR10587">
    <property type="entry name" value="GLYCOSYL TRANSFERASE-RELATED"/>
    <property type="match status" value="1"/>
</dbReference>
<dbReference type="PROSITE" id="PS51677">
    <property type="entry name" value="NODB"/>
    <property type="match status" value="1"/>
</dbReference>
<dbReference type="CDD" id="cd10917">
    <property type="entry name" value="CE4_NodB_like_6s_7s"/>
    <property type="match status" value="1"/>
</dbReference>
<dbReference type="Gene3D" id="3.20.20.370">
    <property type="entry name" value="Glycoside hydrolase/deacetylase"/>
    <property type="match status" value="1"/>
</dbReference>
<evidence type="ECO:0000313" key="6">
    <source>
        <dbReference type="EMBL" id="UOE43199.1"/>
    </source>
</evidence>
<dbReference type="Pfam" id="PF01522">
    <property type="entry name" value="Polysacc_deac_1"/>
    <property type="match status" value="1"/>
</dbReference>
<dbReference type="InterPro" id="IPR011330">
    <property type="entry name" value="Glyco_hydro/deAcase_b/a-brl"/>
</dbReference>
<keyword evidence="1" id="KW-0479">Metal-binding</keyword>
<name>A0ABY4BWS2_9MICO</name>
<organism evidence="6 7">
    <name type="scientific">Agromyces larvae</name>
    <dbReference type="NCBI Taxonomy" id="2929802"/>
    <lineage>
        <taxon>Bacteria</taxon>
        <taxon>Bacillati</taxon>
        <taxon>Actinomycetota</taxon>
        <taxon>Actinomycetes</taxon>
        <taxon>Micrococcales</taxon>
        <taxon>Microbacteriaceae</taxon>
        <taxon>Agromyces</taxon>
    </lineage>
</organism>
<dbReference type="RefSeq" id="WP_243554161.1">
    <property type="nucleotide sequence ID" value="NZ_CP094528.1"/>
</dbReference>
<dbReference type="PANTHER" id="PTHR10587:SF133">
    <property type="entry name" value="CHITIN DEACETYLASE 1-RELATED"/>
    <property type="match status" value="1"/>
</dbReference>
<feature type="domain" description="NodB homology" evidence="5">
    <location>
        <begin position="336"/>
        <end position="509"/>
    </location>
</feature>
<evidence type="ECO:0000313" key="7">
    <source>
        <dbReference type="Proteomes" id="UP000832097"/>
    </source>
</evidence>
<evidence type="ECO:0000256" key="3">
    <source>
        <dbReference type="SAM" id="MobiDB-lite"/>
    </source>
</evidence>
<feature type="chain" id="PRO_5046997200" evidence="4">
    <location>
        <begin position="31"/>
        <end position="530"/>
    </location>
</feature>
<protein>
    <submittedName>
        <fullName evidence="6">Polysaccharide deacetylase family protein</fullName>
    </submittedName>
</protein>
<evidence type="ECO:0000256" key="2">
    <source>
        <dbReference type="ARBA" id="ARBA00022801"/>
    </source>
</evidence>
<dbReference type="Proteomes" id="UP000832097">
    <property type="component" value="Chromosome"/>
</dbReference>
<proteinExistence type="predicted"/>
<dbReference type="SUPFAM" id="SSF88713">
    <property type="entry name" value="Glycoside hydrolase/deacetylase"/>
    <property type="match status" value="1"/>
</dbReference>
<feature type="region of interest" description="Disordered" evidence="3">
    <location>
        <begin position="56"/>
        <end position="76"/>
    </location>
</feature>
<evidence type="ECO:0000256" key="4">
    <source>
        <dbReference type="SAM" id="SignalP"/>
    </source>
</evidence>
<dbReference type="EMBL" id="CP094528">
    <property type="protein sequence ID" value="UOE43199.1"/>
    <property type="molecule type" value="Genomic_DNA"/>
</dbReference>
<reference evidence="6 7" key="1">
    <citation type="submission" date="2022-03" db="EMBL/GenBank/DDBJ databases">
        <title>Mucilaginibacter sp. isolated from the gut of Protaetia brevitarsis seulensis larvae.</title>
        <authorList>
            <person name="Won M."/>
            <person name="Kim S.-J."/>
            <person name="Kwon S.-W."/>
        </authorList>
    </citation>
    <scope>NUCLEOTIDE SEQUENCE [LARGE SCALE GENOMIC DNA]</scope>
    <source>
        <strain evidence="6 7">CFWR-12</strain>
    </source>
</reference>
<gene>
    <name evidence="6" type="ORF">MTO99_13520</name>
</gene>
<dbReference type="InterPro" id="IPR050248">
    <property type="entry name" value="Polysacc_deacetylase_ArnD"/>
</dbReference>
<evidence type="ECO:0000259" key="5">
    <source>
        <dbReference type="PROSITE" id="PS51677"/>
    </source>
</evidence>